<organism evidence="2 3">
    <name type="scientific">Actinidia rufa</name>
    <dbReference type="NCBI Taxonomy" id="165716"/>
    <lineage>
        <taxon>Eukaryota</taxon>
        <taxon>Viridiplantae</taxon>
        <taxon>Streptophyta</taxon>
        <taxon>Embryophyta</taxon>
        <taxon>Tracheophyta</taxon>
        <taxon>Spermatophyta</taxon>
        <taxon>Magnoliopsida</taxon>
        <taxon>eudicotyledons</taxon>
        <taxon>Gunneridae</taxon>
        <taxon>Pentapetalae</taxon>
        <taxon>asterids</taxon>
        <taxon>Ericales</taxon>
        <taxon>Actinidiaceae</taxon>
        <taxon>Actinidia</taxon>
    </lineage>
</organism>
<gene>
    <name evidence="2" type="ORF">Acr_01g0005760</name>
</gene>
<evidence type="ECO:0000313" key="2">
    <source>
        <dbReference type="EMBL" id="GFY80767.1"/>
    </source>
</evidence>
<feature type="region of interest" description="Disordered" evidence="1">
    <location>
        <begin position="1"/>
        <end position="23"/>
    </location>
</feature>
<dbReference type="Proteomes" id="UP000585474">
    <property type="component" value="Unassembled WGS sequence"/>
</dbReference>
<comment type="caution">
    <text evidence="2">The sequence shown here is derived from an EMBL/GenBank/DDBJ whole genome shotgun (WGS) entry which is preliminary data.</text>
</comment>
<evidence type="ECO:0000313" key="3">
    <source>
        <dbReference type="Proteomes" id="UP000585474"/>
    </source>
</evidence>
<dbReference type="AlphaFoldDB" id="A0A7J0E529"/>
<reference evidence="2 3" key="1">
    <citation type="submission" date="2019-07" db="EMBL/GenBank/DDBJ databases">
        <title>De Novo Assembly of kiwifruit Actinidia rufa.</title>
        <authorList>
            <person name="Sugita-Konishi S."/>
            <person name="Sato K."/>
            <person name="Mori E."/>
            <person name="Abe Y."/>
            <person name="Kisaki G."/>
            <person name="Hamano K."/>
            <person name="Suezawa K."/>
            <person name="Otani M."/>
            <person name="Fukuda T."/>
            <person name="Manabe T."/>
            <person name="Gomi K."/>
            <person name="Tabuchi M."/>
            <person name="Akimitsu K."/>
            <person name="Kataoka I."/>
        </authorList>
    </citation>
    <scope>NUCLEOTIDE SEQUENCE [LARGE SCALE GENOMIC DNA]</scope>
    <source>
        <strain evidence="3">cv. Fuchu</strain>
    </source>
</reference>
<evidence type="ECO:0000256" key="1">
    <source>
        <dbReference type="SAM" id="MobiDB-lite"/>
    </source>
</evidence>
<protein>
    <submittedName>
        <fullName evidence="2">Uncharacterized protein</fullName>
    </submittedName>
</protein>
<proteinExistence type="predicted"/>
<sequence length="200" mass="21496">MRRKEALSPDVHGPGYGSPRQRDLKTANSFYGLPEEATGLAENQSLTGDNGQHVQARGDIEIEIGNTSVHQRKRVSLHVDVVHGSEDILRQRSGLEHDELEPQGAPMFGDEHRGVGHVVKGIKLLGQYSTWLVTNGIRANPDPAQGSGAVKGVEAPKRGRSRGVVHHVVRLWAALSAYGLLTPFGLCGGVVKGIEAPKRG</sequence>
<accession>A0A7J0E529</accession>
<keyword evidence="3" id="KW-1185">Reference proteome</keyword>
<dbReference type="EMBL" id="BJWL01000001">
    <property type="protein sequence ID" value="GFY80767.1"/>
    <property type="molecule type" value="Genomic_DNA"/>
</dbReference>
<name>A0A7J0E529_9ERIC</name>